<dbReference type="Pfam" id="PF03392">
    <property type="entry name" value="OS-D"/>
    <property type="match status" value="1"/>
</dbReference>
<sequence length="152" mass="17356">MSSVSVHRTQSSCDIKKLITMVSKGLFFLLCTAVVVLADEDKETYTDKYDNINIDEILENERLLEKYVECLLDKGKCTAEGKELKVHMTDALQTGCAKCTEAQKKGTSKTIKFLTEHKPDIWNELCAKYDPEGKWRKKYEEEAKANDIKIPN</sequence>
<reference evidence="1" key="1">
    <citation type="submission" date="2022-03" db="EMBL/GenBank/DDBJ databases">
        <authorList>
            <person name="Martin H S."/>
        </authorList>
    </citation>
    <scope>NUCLEOTIDE SEQUENCE</scope>
</reference>
<evidence type="ECO:0000313" key="2">
    <source>
        <dbReference type="Proteomes" id="UP000837857"/>
    </source>
</evidence>
<keyword evidence="2" id="KW-1185">Reference proteome</keyword>
<dbReference type="PANTHER" id="PTHR11257:SF12">
    <property type="entry name" value="EJACULATORY BULB-SPECIFIC PROTEIN 3-RELATED"/>
    <property type="match status" value="1"/>
</dbReference>
<dbReference type="InterPro" id="IPR036682">
    <property type="entry name" value="OS_D_A10/PebIII_sf"/>
</dbReference>
<proteinExistence type="predicted"/>
<dbReference type="SUPFAM" id="SSF100910">
    <property type="entry name" value="Chemosensory protein Csp2"/>
    <property type="match status" value="1"/>
</dbReference>
<dbReference type="PANTHER" id="PTHR11257">
    <property type="entry name" value="CHEMOSENSORY PROTEIN-RELATED"/>
    <property type="match status" value="1"/>
</dbReference>
<protein>
    <submittedName>
        <fullName evidence="1">Uncharacterized protein</fullName>
    </submittedName>
</protein>
<dbReference type="Gene3D" id="1.10.2080.10">
    <property type="entry name" value="Insect odorant-binding protein A10/Ejaculatory bulb-specific protein 3"/>
    <property type="match status" value="1"/>
</dbReference>
<dbReference type="EMBL" id="OW152826">
    <property type="protein sequence ID" value="CAH2042434.1"/>
    <property type="molecule type" value="Genomic_DNA"/>
</dbReference>
<dbReference type="Proteomes" id="UP000837857">
    <property type="component" value="Chromosome 14"/>
</dbReference>
<accession>A0ABN8I0X0</accession>
<gene>
    <name evidence="1" type="ORF">IPOD504_LOCUS3817</name>
</gene>
<name>A0ABN8I0X0_9NEOP</name>
<organism evidence="1 2">
    <name type="scientific">Iphiclides podalirius</name>
    <name type="common">scarce swallowtail</name>
    <dbReference type="NCBI Taxonomy" id="110791"/>
    <lineage>
        <taxon>Eukaryota</taxon>
        <taxon>Metazoa</taxon>
        <taxon>Ecdysozoa</taxon>
        <taxon>Arthropoda</taxon>
        <taxon>Hexapoda</taxon>
        <taxon>Insecta</taxon>
        <taxon>Pterygota</taxon>
        <taxon>Neoptera</taxon>
        <taxon>Endopterygota</taxon>
        <taxon>Lepidoptera</taxon>
        <taxon>Glossata</taxon>
        <taxon>Ditrysia</taxon>
        <taxon>Papilionoidea</taxon>
        <taxon>Papilionidae</taxon>
        <taxon>Papilioninae</taxon>
        <taxon>Iphiclides</taxon>
    </lineage>
</organism>
<evidence type="ECO:0000313" key="1">
    <source>
        <dbReference type="EMBL" id="CAH2042434.1"/>
    </source>
</evidence>
<dbReference type="InterPro" id="IPR005055">
    <property type="entry name" value="A10/PebIII"/>
</dbReference>
<feature type="non-terminal residue" evidence="1">
    <location>
        <position position="1"/>
    </location>
</feature>